<dbReference type="PANTHER" id="PTHR39190">
    <property type="entry name" value="FLAGELLAR ASSEMBLY FACTOR FLIW"/>
    <property type="match status" value="1"/>
</dbReference>
<accession>W1WMY0</accession>
<sequence length="141" mass="16627">MVLNSKIYGEIEYEEKDIIKFKKGILGLEHLNTYVLLKLKEYEPFQLLQSTQDEEIGFVLCYPFDFCKDYELDLNKELLKRLEIEKEEEVMVFNTVTLNSDPKKITTNLKAPIIINISNNLGEQIVLDKEKYKIKHPLIKE</sequence>
<dbReference type="AlphaFoldDB" id="W1WMY0"/>
<evidence type="ECO:0000256" key="2">
    <source>
        <dbReference type="ARBA" id="ARBA00022795"/>
    </source>
</evidence>
<dbReference type="InterPro" id="IPR003775">
    <property type="entry name" value="Flagellar_assembly_factor_FliW"/>
</dbReference>
<evidence type="ECO:0000256" key="3">
    <source>
        <dbReference type="ARBA" id="ARBA00022845"/>
    </source>
</evidence>
<keyword evidence="4" id="KW-0282">Flagellum</keyword>
<dbReference type="Gene3D" id="2.30.290.10">
    <property type="entry name" value="BH3618-like"/>
    <property type="match status" value="1"/>
</dbReference>
<evidence type="ECO:0000256" key="1">
    <source>
        <dbReference type="ARBA" id="ARBA00022490"/>
    </source>
</evidence>
<name>W1WMY0_9ZZZZ</name>
<comment type="caution">
    <text evidence="4">The sequence shown here is derived from an EMBL/GenBank/DDBJ whole genome shotgun (WGS) entry which is preliminary data.</text>
</comment>
<protein>
    <submittedName>
        <fullName evidence="4">Flagellar assembly factor FliW</fullName>
    </submittedName>
</protein>
<dbReference type="SUPFAM" id="SSF141457">
    <property type="entry name" value="BH3618-like"/>
    <property type="match status" value="1"/>
</dbReference>
<dbReference type="InterPro" id="IPR024046">
    <property type="entry name" value="Flagellar_assmbl_FliW_dom_sf"/>
</dbReference>
<dbReference type="GO" id="GO:0044780">
    <property type="term" value="P:bacterial-type flagellum assembly"/>
    <property type="evidence" value="ECO:0007669"/>
    <property type="project" value="InterPro"/>
</dbReference>
<keyword evidence="1" id="KW-0963">Cytoplasm</keyword>
<evidence type="ECO:0000313" key="4">
    <source>
        <dbReference type="EMBL" id="ETJ19567.1"/>
    </source>
</evidence>
<dbReference type="PANTHER" id="PTHR39190:SF1">
    <property type="entry name" value="FLAGELLAR ASSEMBLY FACTOR FLIW"/>
    <property type="match status" value="1"/>
</dbReference>
<keyword evidence="4" id="KW-0966">Cell projection</keyword>
<dbReference type="EMBL" id="AZMM01018499">
    <property type="protein sequence ID" value="ETJ19567.1"/>
    <property type="molecule type" value="Genomic_DNA"/>
</dbReference>
<dbReference type="HAMAP" id="MF_01185">
    <property type="entry name" value="FliW"/>
    <property type="match status" value="1"/>
</dbReference>
<dbReference type="GO" id="GO:0006417">
    <property type="term" value="P:regulation of translation"/>
    <property type="evidence" value="ECO:0007669"/>
    <property type="project" value="UniProtKB-KW"/>
</dbReference>
<dbReference type="Pfam" id="PF02623">
    <property type="entry name" value="FliW"/>
    <property type="match status" value="1"/>
</dbReference>
<keyword evidence="3" id="KW-0810">Translation regulation</keyword>
<gene>
    <name evidence="4" type="ORF">Q604_UNBC18499G0005</name>
</gene>
<reference evidence="4" key="1">
    <citation type="submission" date="2013-12" db="EMBL/GenBank/DDBJ databases">
        <title>A Varibaculum cambriense genome reconstructed from a premature infant gut community with otherwise low bacterial novelty that shifts toward anaerobic metabolism during the third week of life.</title>
        <authorList>
            <person name="Brown C.T."/>
            <person name="Sharon I."/>
            <person name="Thomas B.C."/>
            <person name="Castelle C.J."/>
            <person name="Morowitz M.J."/>
            <person name="Banfield J.F."/>
        </authorList>
    </citation>
    <scope>NUCLEOTIDE SEQUENCE</scope>
</reference>
<organism evidence="4">
    <name type="scientific">human gut metagenome</name>
    <dbReference type="NCBI Taxonomy" id="408170"/>
    <lineage>
        <taxon>unclassified sequences</taxon>
        <taxon>metagenomes</taxon>
        <taxon>organismal metagenomes</taxon>
    </lineage>
</organism>
<dbReference type="NCBIfam" id="NF009793">
    <property type="entry name" value="PRK13285.1-1"/>
    <property type="match status" value="1"/>
</dbReference>
<proteinExistence type="inferred from homology"/>
<keyword evidence="4" id="KW-0969">Cilium</keyword>
<keyword evidence="2" id="KW-1005">Bacterial flagellum biogenesis</keyword>